<feature type="transmembrane region" description="Helical" evidence="7">
    <location>
        <begin position="157"/>
        <end position="179"/>
    </location>
</feature>
<evidence type="ECO:0000256" key="3">
    <source>
        <dbReference type="ARBA" id="ARBA00022741"/>
    </source>
</evidence>
<sequence length="593" mass="66596">MLAVLRKLGWFFKLERKRYLIAFTLLFVSGIIEVLPPMIVGDAIDAIYQGTMTWQSLTMTLAALAGLTIIVYVTSYKWHYNLFGGSFVVERMLRSRLMRHFLKMTPAFFHKNRTGDLMARATNDLNAVSLTAGFGLLTLMDSTLWMALLLFMMSVFVSWKLTLMAVLPLPIMAFLASVYGRWIHNRFTAAQDAFGDMNESVLETISGIRVIRAYVQERAQERRFEAVTEDVYKKNLDVVRIEALFEPTVRIFVGASYLIGLGYGAYLVFHNELTIGGLVTFNVYLGMLIWPMFAVGEMINIMQRGNASLDRVNETLNYKPDVPDVPDAEAAMETEAPETPGDIVFRNVTFRYPGSPVDNLRDVSFVLRQGGTLGVVGRTGAGKTTLIRQLLREYPPGEGEITIGGVPIERIPTDRLKSWFGYVPQEQFLFSRSVRDNILFARDDAGEEELERAIEASAFKKDLAFLPDGLDTLVGERGVALSGGQKQRVAIARALVRDPEILMLDDALSAVDARTEAEIIANIRRERQGKTTIIVTHRLSAVQHADWIIVLEDGRIIEEGAHEELLARGGWYKEQYERQRMEEAVGSEAGDHA</sequence>
<dbReference type="InterPro" id="IPR036640">
    <property type="entry name" value="ABC1_TM_sf"/>
</dbReference>
<feature type="domain" description="ABC transporter" evidence="8">
    <location>
        <begin position="343"/>
        <end position="578"/>
    </location>
</feature>
<dbReference type="Proteomes" id="UP000681526">
    <property type="component" value="Unassembled WGS sequence"/>
</dbReference>
<comment type="subcellular location">
    <subcellularLocation>
        <location evidence="1">Cell membrane</location>
        <topology evidence="1">Multi-pass membrane protein</topology>
    </subcellularLocation>
</comment>
<dbReference type="InterPro" id="IPR039421">
    <property type="entry name" value="Type_1_exporter"/>
</dbReference>
<keyword evidence="6 7" id="KW-0472">Membrane</keyword>
<evidence type="ECO:0000256" key="4">
    <source>
        <dbReference type="ARBA" id="ARBA00022840"/>
    </source>
</evidence>
<dbReference type="PROSITE" id="PS50929">
    <property type="entry name" value="ABC_TM1F"/>
    <property type="match status" value="1"/>
</dbReference>
<reference evidence="10 11" key="1">
    <citation type="submission" date="2021-04" db="EMBL/GenBank/DDBJ databases">
        <authorList>
            <person name="Rakotoarivonina H."/>
        </authorList>
    </citation>
    <scope>NUCLEOTIDE SEQUENCE [LARGE SCALE GENOMIC DNA]</scope>
    <source>
        <strain evidence="10 11">XE</strain>
    </source>
</reference>
<dbReference type="PROSITE" id="PS50893">
    <property type="entry name" value="ABC_TRANSPORTER_2"/>
    <property type="match status" value="1"/>
</dbReference>
<dbReference type="InterPro" id="IPR017871">
    <property type="entry name" value="ABC_transporter-like_CS"/>
</dbReference>
<organism evidence="10 11">
    <name type="scientific">Thermobacillus xylanilyticus</name>
    <dbReference type="NCBI Taxonomy" id="76633"/>
    <lineage>
        <taxon>Bacteria</taxon>
        <taxon>Bacillati</taxon>
        <taxon>Bacillota</taxon>
        <taxon>Bacilli</taxon>
        <taxon>Bacillales</taxon>
        <taxon>Paenibacillaceae</taxon>
        <taxon>Thermobacillus</taxon>
    </lineage>
</organism>
<keyword evidence="5 7" id="KW-1133">Transmembrane helix</keyword>
<dbReference type="SUPFAM" id="SSF90123">
    <property type="entry name" value="ABC transporter transmembrane region"/>
    <property type="match status" value="1"/>
</dbReference>
<dbReference type="PANTHER" id="PTHR43394:SF1">
    <property type="entry name" value="ATP-BINDING CASSETTE SUB-FAMILY B MEMBER 10, MITOCHONDRIAL"/>
    <property type="match status" value="1"/>
</dbReference>
<feature type="transmembrane region" description="Helical" evidence="7">
    <location>
        <begin position="20"/>
        <end position="40"/>
    </location>
</feature>
<proteinExistence type="predicted"/>
<feature type="domain" description="ABC transmembrane type-1" evidence="9">
    <location>
        <begin position="20"/>
        <end position="304"/>
    </location>
</feature>
<dbReference type="InterPro" id="IPR003593">
    <property type="entry name" value="AAA+_ATPase"/>
</dbReference>
<dbReference type="InterPro" id="IPR027417">
    <property type="entry name" value="P-loop_NTPase"/>
</dbReference>
<dbReference type="RefSeq" id="WP_213484364.1">
    <property type="nucleotide sequence ID" value="NZ_CAJRAY010000042.1"/>
</dbReference>
<dbReference type="PANTHER" id="PTHR43394">
    <property type="entry name" value="ATP-DEPENDENT PERMEASE MDL1, MITOCHONDRIAL"/>
    <property type="match status" value="1"/>
</dbReference>
<dbReference type="InterPro" id="IPR003439">
    <property type="entry name" value="ABC_transporter-like_ATP-bd"/>
</dbReference>
<evidence type="ECO:0000256" key="6">
    <source>
        <dbReference type="ARBA" id="ARBA00023136"/>
    </source>
</evidence>
<gene>
    <name evidence="10" type="primary">txxe 1600-yheI</name>
    <name evidence="10" type="ORF">TXXE_09155</name>
</gene>
<dbReference type="Pfam" id="PF00005">
    <property type="entry name" value="ABC_tran"/>
    <property type="match status" value="1"/>
</dbReference>
<comment type="caution">
    <text evidence="10">The sequence shown here is derived from an EMBL/GenBank/DDBJ whole genome shotgun (WGS) entry which is preliminary data.</text>
</comment>
<dbReference type="EMBL" id="CAJRAY010000042">
    <property type="protein sequence ID" value="CAG5085811.1"/>
    <property type="molecule type" value="Genomic_DNA"/>
</dbReference>
<dbReference type="Pfam" id="PF00664">
    <property type="entry name" value="ABC_membrane"/>
    <property type="match status" value="1"/>
</dbReference>
<keyword evidence="2 7" id="KW-0812">Transmembrane</keyword>
<evidence type="ECO:0000313" key="11">
    <source>
        <dbReference type="Proteomes" id="UP000681526"/>
    </source>
</evidence>
<evidence type="ECO:0000313" key="10">
    <source>
        <dbReference type="EMBL" id="CAG5085811.1"/>
    </source>
</evidence>
<evidence type="ECO:0000259" key="8">
    <source>
        <dbReference type="PROSITE" id="PS50893"/>
    </source>
</evidence>
<evidence type="ECO:0000256" key="2">
    <source>
        <dbReference type="ARBA" id="ARBA00022692"/>
    </source>
</evidence>
<evidence type="ECO:0000256" key="1">
    <source>
        <dbReference type="ARBA" id="ARBA00004651"/>
    </source>
</evidence>
<keyword evidence="3" id="KW-0547">Nucleotide-binding</keyword>
<feature type="transmembrane region" description="Helical" evidence="7">
    <location>
        <begin position="52"/>
        <end position="73"/>
    </location>
</feature>
<dbReference type="SUPFAM" id="SSF52540">
    <property type="entry name" value="P-loop containing nucleoside triphosphate hydrolases"/>
    <property type="match status" value="1"/>
</dbReference>
<protein>
    <submittedName>
        <fullName evidence="10">ABC transporter, ATP-binding protein, YheI</fullName>
    </submittedName>
</protein>
<feature type="transmembrane region" description="Helical" evidence="7">
    <location>
        <begin position="127"/>
        <end position="151"/>
    </location>
</feature>
<feature type="transmembrane region" description="Helical" evidence="7">
    <location>
        <begin position="275"/>
        <end position="295"/>
    </location>
</feature>
<evidence type="ECO:0000256" key="7">
    <source>
        <dbReference type="SAM" id="Phobius"/>
    </source>
</evidence>
<dbReference type="Gene3D" id="3.40.50.300">
    <property type="entry name" value="P-loop containing nucleotide triphosphate hydrolases"/>
    <property type="match status" value="1"/>
</dbReference>
<dbReference type="InterPro" id="IPR011527">
    <property type="entry name" value="ABC1_TM_dom"/>
</dbReference>
<keyword evidence="11" id="KW-1185">Reference proteome</keyword>
<feature type="transmembrane region" description="Helical" evidence="7">
    <location>
        <begin position="249"/>
        <end position="269"/>
    </location>
</feature>
<evidence type="ECO:0000256" key="5">
    <source>
        <dbReference type="ARBA" id="ARBA00022989"/>
    </source>
</evidence>
<evidence type="ECO:0000259" key="9">
    <source>
        <dbReference type="PROSITE" id="PS50929"/>
    </source>
</evidence>
<dbReference type="CDD" id="cd18541">
    <property type="entry name" value="ABC_6TM_TmrB_like"/>
    <property type="match status" value="1"/>
</dbReference>
<dbReference type="PROSITE" id="PS00211">
    <property type="entry name" value="ABC_TRANSPORTER_1"/>
    <property type="match status" value="1"/>
</dbReference>
<name>A0ABM8V3W1_THEXY</name>
<dbReference type="SMART" id="SM00382">
    <property type="entry name" value="AAA"/>
    <property type="match status" value="1"/>
</dbReference>
<keyword evidence="4 10" id="KW-0067">ATP-binding</keyword>
<dbReference type="Gene3D" id="1.20.1560.10">
    <property type="entry name" value="ABC transporter type 1, transmembrane domain"/>
    <property type="match status" value="1"/>
</dbReference>
<dbReference type="GO" id="GO:0005524">
    <property type="term" value="F:ATP binding"/>
    <property type="evidence" value="ECO:0007669"/>
    <property type="project" value="UniProtKB-KW"/>
</dbReference>
<accession>A0ABM8V3W1</accession>